<feature type="compositionally biased region" description="Basic and acidic residues" evidence="1">
    <location>
        <begin position="725"/>
        <end position="764"/>
    </location>
</feature>
<feature type="region of interest" description="Disordered" evidence="1">
    <location>
        <begin position="840"/>
        <end position="862"/>
    </location>
</feature>
<comment type="caution">
    <text evidence="2">The sequence shown here is derived from an EMBL/GenBank/DDBJ whole genome shotgun (WGS) entry which is preliminary data.</text>
</comment>
<protein>
    <submittedName>
        <fullName evidence="2">Uncharacterized protein</fullName>
    </submittedName>
</protein>
<organism evidence="2 3">
    <name type="scientific">Spirobacillus cienkowskii</name>
    <dbReference type="NCBI Taxonomy" id="495820"/>
    <lineage>
        <taxon>Bacteria</taxon>
        <taxon>Pseudomonadati</taxon>
        <taxon>Bdellovibrionota</taxon>
        <taxon>Oligoflexia</taxon>
        <taxon>Silvanigrellales</taxon>
        <taxon>Spirobacillus</taxon>
    </lineage>
</organism>
<name>A0A369KKD9_9BACT</name>
<evidence type="ECO:0000313" key="2">
    <source>
        <dbReference type="EMBL" id="RDB35089.1"/>
    </source>
</evidence>
<dbReference type="AlphaFoldDB" id="A0A369KKD9"/>
<dbReference type="InterPro" id="IPR025157">
    <property type="entry name" value="Hemagglutinin_rpt"/>
</dbReference>
<evidence type="ECO:0000313" key="3">
    <source>
        <dbReference type="Proteomes" id="UP000253934"/>
    </source>
</evidence>
<feature type="region of interest" description="Disordered" evidence="1">
    <location>
        <begin position="1"/>
        <end position="21"/>
    </location>
</feature>
<feature type="region of interest" description="Disordered" evidence="1">
    <location>
        <begin position="715"/>
        <end position="791"/>
    </location>
</feature>
<dbReference type="Pfam" id="PF13332">
    <property type="entry name" value="Fil_haemagg_2"/>
    <property type="match status" value="1"/>
</dbReference>
<dbReference type="EMBL" id="QOVW01000107">
    <property type="protein sequence ID" value="RDB35089.1"/>
    <property type="molecule type" value="Genomic_DNA"/>
</dbReference>
<sequence length="862" mass="91884">MQSGRASQSKSGQSSVTESTLVHKSGIYTQGNLIVQARGAGKESSIDLSGSDLKAEGKIRLEAEGNILMQAAQKTTERRSSQWNSGWELGIGANAGKSTGFTIEAGVSGGEGWSKSSEIQHVDTIVEGKQGVEVVSGGDTTLKGAQVKGKFIKADIAGNLHIESLQDSKVHDSKEHSFGVAASACIPPACVGAQEASVNGSVTDMASNYKSVITQSGFLAGSGGYQVDVGGHTQLVGGMIASNQEAKDKKLNKFSTETLDFVDLKNEAEYDVKHIGGGFSVGDKLSVSPPQYLPGSKKISSVTRSVIDEGVLEIRNDKKQLALTGKTTEDIQATLHRDSSTAHQKLDEIFDEEQIRLKIGIVNDFGKEFGTFISNRGQEAEQKEKELEHALKNSDTLPPEYIEQLKQEYESAAKWAPGGEYRQVATALAAAFTGKLSATGTELVQSFAANYLQSIGAEKIKELAPLLGGEGSPGHTAMHAVLGCAAGTMGDSCGSRAFGAASGVLINTALSSLEDTQNLSAAERENRINIVTSLVAGMSAAAGLGDPNAAMTSARLETENNNLKFVAEKSLYLLDKLADKRTWQLLLLGGATLTSGSTASVAVNGLIILGRAYTAYEIGQDIYDVINGEKTLQQLALEKSEDYVVGLITTKAFGEIVKSVKSGASIVMQMGDDVVVQQVKSSVINVTEANKDKIQNLANSGEEFLQKVKAKGKDSKQIAQNLPDAKGKVPDADGKLPGTKEKLPEADGKSRNRNENVLISRDDNQINQQISKPYKRPSNATTQKQRKTVQNQPCVDCGVKSDKMFADHKVPLVKEYYESGGKINLQKMREIDAVQPQCSSCSSKQGAEMSRYSKQKKNELGL</sequence>
<dbReference type="Proteomes" id="UP000253934">
    <property type="component" value="Unassembled WGS sequence"/>
</dbReference>
<evidence type="ECO:0000256" key="1">
    <source>
        <dbReference type="SAM" id="MobiDB-lite"/>
    </source>
</evidence>
<reference evidence="2" key="1">
    <citation type="submission" date="2018-04" db="EMBL/GenBank/DDBJ databases">
        <title>Draft genome sequence of the Candidatus Spirobacillus cienkowskii, a pathogen of freshwater Daphnia species, reconstructed from hemolymph metagenomic reads.</title>
        <authorList>
            <person name="Bresciani L."/>
            <person name="Lemos L.N."/>
            <person name="Wale N."/>
            <person name="Lin J.Y."/>
            <person name="Fernandes G.R."/>
            <person name="Duffy M.A."/>
            <person name="Rodrigues J.M."/>
        </authorList>
    </citation>
    <scope>NUCLEOTIDE SEQUENCE [LARGE SCALE GENOMIC DNA]</scope>
    <source>
        <strain evidence="2">Binning01</strain>
    </source>
</reference>
<proteinExistence type="predicted"/>
<dbReference type="GO" id="GO:0003824">
    <property type="term" value="F:catalytic activity"/>
    <property type="evidence" value="ECO:0007669"/>
    <property type="project" value="UniProtKB-ARBA"/>
</dbReference>
<gene>
    <name evidence="2" type="ORF">DCC88_11965</name>
</gene>
<accession>A0A369KKD9</accession>
<feature type="compositionally biased region" description="Polar residues" evidence="1">
    <location>
        <begin position="778"/>
        <end position="791"/>
    </location>
</feature>
<keyword evidence="3" id="KW-1185">Reference proteome</keyword>